<sequence length="97" mass="11577">MRAKSARRSSSRIPRCSRTNWTSTRRWRSCWSPKASARWKRSPMSSWTNWPASRASTRTWRRNCRAVRRKRSTAARPPRVTNVVRWVSRTRSPTCRT</sequence>
<proteinExistence type="predicted"/>
<feature type="region of interest" description="Disordered" evidence="1">
    <location>
        <begin position="1"/>
        <end position="22"/>
    </location>
</feature>
<feature type="compositionally biased region" description="Basic residues" evidence="1">
    <location>
        <begin position="1"/>
        <end position="10"/>
    </location>
</feature>
<feature type="compositionally biased region" description="Basic residues" evidence="1">
    <location>
        <begin position="59"/>
        <end position="73"/>
    </location>
</feature>
<dbReference type="AlphaFoldDB" id="A0A2A2M5V6"/>
<feature type="region of interest" description="Disordered" evidence="1">
    <location>
        <begin position="58"/>
        <end position="78"/>
    </location>
</feature>
<evidence type="ECO:0000313" key="3">
    <source>
        <dbReference type="Proteomes" id="UP000218231"/>
    </source>
</evidence>
<protein>
    <submittedName>
        <fullName evidence="2">Uncharacterized protein</fullName>
    </submittedName>
</protein>
<dbReference type="Proteomes" id="UP000218231">
    <property type="component" value="Unassembled WGS sequence"/>
</dbReference>
<evidence type="ECO:0000256" key="1">
    <source>
        <dbReference type="SAM" id="MobiDB-lite"/>
    </source>
</evidence>
<organism evidence="2 3">
    <name type="scientific">Diploscapter pachys</name>
    <dbReference type="NCBI Taxonomy" id="2018661"/>
    <lineage>
        <taxon>Eukaryota</taxon>
        <taxon>Metazoa</taxon>
        <taxon>Ecdysozoa</taxon>
        <taxon>Nematoda</taxon>
        <taxon>Chromadorea</taxon>
        <taxon>Rhabditida</taxon>
        <taxon>Rhabditina</taxon>
        <taxon>Rhabditomorpha</taxon>
        <taxon>Rhabditoidea</taxon>
        <taxon>Rhabditidae</taxon>
        <taxon>Diploscapter</taxon>
    </lineage>
</organism>
<comment type="caution">
    <text evidence="2">The sequence shown here is derived from an EMBL/GenBank/DDBJ whole genome shotgun (WGS) entry which is preliminary data.</text>
</comment>
<accession>A0A2A2M5V6</accession>
<dbReference type="EMBL" id="LIAE01003740">
    <property type="protein sequence ID" value="PAV93850.1"/>
    <property type="molecule type" value="Genomic_DNA"/>
</dbReference>
<gene>
    <name evidence="2" type="ORF">WR25_18641</name>
</gene>
<keyword evidence="3" id="KW-1185">Reference proteome</keyword>
<feature type="compositionally biased region" description="Low complexity" evidence="1">
    <location>
        <begin position="11"/>
        <end position="22"/>
    </location>
</feature>
<name>A0A2A2M5V6_9BILA</name>
<evidence type="ECO:0000313" key="2">
    <source>
        <dbReference type="EMBL" id="PAV93850.1"/>
    </source>
</evidence>
<reference evidence="2 3" key="1">
    <citation type="journal article" date="2017" name="Curr. Biol.">
        <title>Genome architecture and evolution of a unichromosomal asexual nematode.</title>
        <authorList>
            <person name="Fradin H."/>
            <person name="Zegar C."/>
            <person name="Gutwein M."/>
            <person name="Lucas J."/>
            <person name="Kovtun M."/>
            <person name="Corcoran D."/>
            <person name="Baugh L.R."/>
            <person name="Kiontke K."/>
            <person name="Gunsalus K."/>
            <person name="Fitch D.H."/>
            <person name="Piano F."/>
        </authorList>
    </citation>
    <scope>NUCLEOTIDE SEQUENCE [LARGE SCALE GENOMIC DNA]</scope>
    <source>
        <strain evidence="2">PF1309</strain>
    </source>
</reference>